<dbReference type="PANTHER" id="PTHR10804">
    <property type="entry name" value="PROTEASE FAMILY M24 METHIONYL AMINOPEPTIDASE, AMINOPEPTIDASE P"/>
    <property type="match status" value="1"/>
</dbReference>
<dbReference type="Gene3D" id="3.90.230.10">
    <property type="entry name" value="Creatinase/methionine aminopeptidase superfamily"/>
    <property type="match status" value="1"/>
</dbReference>
<proteinExistence type="inferred from homology"/>
<dbReference type="SUPFAM" id="SSF55920">
    <property type="entry name" value="Creatinase/aminopeptidase"/>
    <property type="match status" value="1"/>
</dbReference>
<dbReference type="Gene3D" id="1.10.10.10">
    <property type="entry name" value="Winged helix-like DNA-binding domain superfamily/Winged helix DNA-binding domain"/>
    <property type="match status" value="1"/>
</dbReference>
<accession>A0A0X3NRA3</accession>
<dbReference type="EMBL" id="GEEE01021525">
    <property type="protein sequence ID" value="JAP41700.1"/>
    <property type="molecule type" value="Transcribed_RNA"/>
</dbReference>
<name>A0A0X3NRA3_SCHSO</name>
<dbReference type="EMBL" id="GEEE01008647">
    <property type="protein sequence ID" value="JAP54578.1"/>
    <property type="molecule type" value="Transcribed_RNA"/>
</dbReference>
<dbReference type="InterPro" id="IPR036390">
    <property type="entry name" value="WH_DNA-bd_sf"/>
</dbReference>
<comment type="similarity">
    <text evidence="1">Belongs to the peptidase M24 family.</text>
</comment>
<gene>
    <name evidence="3" type="primary">PA2G4</name>
    <name evidence="3" type="ORF">TR107422</name>
</gene>
<dbReference type="SUPFAM" id="SSF46785">
    <property type="entry name" value="Winged helix' DNA-binding domain"/>
    <property type="match status" value="1"/>
</dbReference>
<dbReference type="CDD" id="cd01089">
    <property type="entry name" value="PA2G4-like"/>
    <property type="match status" value="1"/>
</dbReference>
<evidence type="ECO:0000313" key="3">
    <source>
        <dbReference type="EMBL" id="JAP41700.1"/>
    </source>
</evidence>
<dbReference type="FunFam" id="1.10.10.10:FF:000029">
    <property type="entry name" value="Proliferation-associated 2G4, a"/>
    <property type="match status" value="1"/>
</dbReference>
<protein>
    <submittedName>
        <fullName evidence="3">Proliferation-associated protein 2G4</fullName>
    </submittedName>
</protein>
<dbReference type="Pfam" id="PF00557">
    <property type="entry name" value="Peptidase_M24"/>
    <property type="match status" value="1"/>
</dbReference>
<dbReference type="AlphaFoldDB" id="A0A0X3NRA3"/>
<evidence type="ECO:0000259" key="2">
    <source>
        <dbReference type="Pfam" id="PF00557"/>
    </source>
</evidence>
<sequence length="377" mass="42055">MSDYDSDEEPTASDETVLNKYKVAAECAHTVLQELLKLCTDGANIIELCSLGDKRIVEETSKLYKKEKELKKGIAFPTTISVNNIVCHYSPIDGEENSIMQLKQDDLVKIDIGAHIDGFAAVVGHTFVVGAKADTKITGRKADVILAAYNAAEATMRLLRPGNDNFKITDVVSKVASEFNCKPVEGVQSHLMHKSVFDGEKSIVLNPTEEQKKAVDKCTFEMYEAWLVDIVISTGEGKTKEENARPTIYKKNETVYHLKMKASRQFYSEVSSKFQIYPFNIRGVDDIKKARFAATECSRHNVITPMTVLSDREDEFVAQFKFTVLLMPNGPMRITGLPFDPTLYKSDYKIKDAELKELMSQPIKASGGKKKKPAATT</sequence>
<dbReference type="InterPro" id="IPR000994">
    <property type="entry name" value="Pept_M24"/>
</dbReference>
<dbReference type="InterPro" id="IPR047113">
    <property type="entry name" value="PA2G4/ARX1"/>
</dbReference>
<evidence type="ECO:0000256" key="1">
    <source>
        <dbReference type="ARBA" id="ARBA00007319"/>
    </source>
</evidence>
<dbReference type="InterPro" id="IPR036388">
    <property type="entry name" value="WH-like_DNA-bd_sf"/>
</dbReference>
<dbReference type="InterPro" id="IPR036005">
    <property type="entry name" value="Creatinase/aminopeptidase-like"/>
</dbReference>
<feature type="domain" description="Peptidase M24" evidence="2">
    <location>
        <begin position="20"/>
        <end position="181"/>
    </location>
</feature>
<dbReference type="NCBIfam" id="TIGR00495">
    <property type="entry name" value="crvDNA_42K"/>
    <property type="match status" value="1"/>
</dbReference>
<reference evidence="3" key="1">
    <citation type="submission" date="2016-01" db="EMBL/GenBank/DDBJ databases">
        <title>Reference transcriptome for the parasite Schistocephalus solidus: insights into the molecular evolution of parasitism.</title>
        <authorList>
            <person name="Hebert F.O."/>
            <person name="Grambauer S."/>
            <person name="Barber I."/>
            <person name="Landry C.R."/>
            <person name="Aubin-Horth N."/>
        </authorList>
    </citation>
    <scope>NUCLEOTIDE SEQUENCE</scope>
</reference>
<dbReference type="PANTHER" id="PTHR10804:SF11">
    <property type="entry name" value="PROLIFERATION-ASSOCIATED PROTEIN 2G4"/>
    <property type="match status" value="1"/>
</dbReference>
<organism evidence="3">
    <name type="scientific">Schistocephalus solidus</name>
    <name type="common">Tapeworm</name>
    <dbReference type="NCBI Taxonomy" id="70667"/>
    <lineage>
        <taxon>Eukaryota</taxon>
        <taxon>Metazoa</taxon>
        <taxon>Spiralia</taxon>
        <taxon>Lophotrochozoa</taxon>
        <taxon>Platyhelminthes</taxon>
        <taxon>Cestoda</taxon>
        <taxon>Eucestoda</taxon>
        <taxon>Diphyllobothriidea</taxon>
        <taxon>Diphyllobothriidae</taxon>
        <taxon>Schistocephalus</taxon>
    </lineage>
</organism>
<dbReference type="InterPro" id="IPR004545">
    <property type="entry name" value="PA2G4"/>
</dbReference>